<name>A0A8I2YHB0_9AGAM</name>
<accession>A0A8I2YHB0</accession>
<dbReference type="OrthoDB" id="2693220at2759"/>
<proteinExistence type="predicted"/>
<protein>
    <submittedName>
        <fullName evidence="1">Uncharacterized protein</fullName>
    </submittedName>
</protein>
<dbReference type="EMBL" id="JAGFBS010000029">
    <property type="protein sequence ID" value="KAG6372124.1"/>
    <property type="molecule type" value="Genomic_DNA"/>
</dbReference>
<evidence type="ECO:0000313" key="2">
    <source>
        <dbReference type="Proteomes" id="UP000683000"/>
    </source>
</evidence>
<keyword evidence="2" id="KW-1185">Reference proteome</keyword>
<reference evidence="1" key="1">
    <citation type="submission" date="2021-03" db="EMBL/GenBank/DDBJ databases">
        <title>Evolutionary innovations through gain and loss of genes in the ectomycorrhizal Boletales.</title>
        <authorList>
            <person name="Wu G."/>
            <person name="Miyauchi S."/>
            <person name="Morin E."/>
            <person name="Yang Z.-L."/>
            <person name="Xu J."/>
            <person name="Martin F.M."/>
        </authorList>
    </citation>
    <scope>NUCLEOTIDE SEQUENCE</scope>
    <source>
        <strain evidence="1">BR01</strain>
    </source>
</reference>
<comment type="caution">
    <text evidence="1">The sequence shown here is derived from an EMBL/GenBank/DDBJ whole genome shotgun (WGS) entry which is preliminary data.</text>
</comment>
<dbReference type="AlphaFoldDB" id="A0A8I2YHB0"/>
<organism evidence="1 2">
    <name type="scientific">Boletus reticuloceps</name>
    <dbReference type="NCBI Taxonomy" id="495285"/>
    <lineage>
        <taxon>Eukaryota</taxon>
        <taxon>Fungi</taxon>
        <taxon>Dikarya</taxon>
        <taxon>Basidiomycota</taxon>
        <taxon>Agaricomycotina</taxon>
        <taxon>Agaricomycetes</taxon>
        <taxon>Agaricomycetidae</taxon>
        <taxon>Boletales</taxon>
        <taxon>Boletineae</taxon>
        <taxon>Boletaceae</taxon>
        <taxon>Boletoideae</taxon>
        <taxon>Boletus</taxon>
    </lineage>
</organism>
<evidence type="ECO:0000313" key="1">
    <source>
        <dbReference type="EMBL" id="KAG6372124.1"/>
    </source>
</evidence>
<gene>
    <name evidence="1" type="ORF">JVT61DRAFT_7903</name>
</gene>
<sequence length="197" mass="21687">MPKKAPKPPPPILCHLTHLSLSLPPLLSTSALEKQLFVLAYFFTHPFSWKWTTRGGPNKGKSFPVPTIPTACTQVDHRAVRWTVDLFHSFKAHLSDSALFEGRVRPDIIKLYQNNMLIHYWSQLKALRLSSAVGVPPSHTTPCPPTQLGTVTASSPPPDAITALLQRITALESELSQVKQLLQQGGPSAHPPPFLPT</sequence>
<dbReference type="Proteomes" id="UP000683000">
    <property type="component" value="Unassembled WGS sequence"/>
</dbReference>